<evidence type="ECO:0000256" key="5">
    <source>
        <dbReference type="ARBA" id="ARBA00022692"/>
    </source>
</evidence>
<dbReference type="GO" id="GO:0005886">
    <property type="term" value="C:plasma membrane"/>
    <property type="evidence" value="ECO:0007669"/>
    <property type="project" value="UniProtKB-SubCell"/>
</dbReference>
<keyword evidence="5 8" id="KW-0812">Transmembrane</keyword>
<comment type="similarity">
    <text evidence="2">Belongs to the auxin efflux carrier (TC 2.A.69) family.</text>
</comment>
<reference evidence="10" key="1">
    <citation type="submission" date="2018-03" db="EMBL/GenBank/DDBJ databases">
        <title>Ecological and genomic features of two cosmopolitan and abundant freshwater picocyanobacteria.</title>
        <authorList>
            <person name="Cabello-Yeves P.J."/>
            <person name="Picazo A."/>
            <person name="Camacho A."/>
            <person name="Callieri C."/>
            <person name="Rosselli R."/>
            <person name="Roda-Garcia J."/>
            <person name="Coutinho F.H."/>
            <person name="Rodriguez-Valera F."/>
        </authorList>
    </citation>
    <scope>NUCLEOTIDE SEQUENCE [LARGE SCALE GENOMIC DNA]</scope>
    <source>
        <strain evidence="10">Tous</strain>
    </source>
</reference>
<feature type="transmembrane region" description="Helical" evidence="8">
    <location>
        <begin position="54"/>
        <end position="73"/>
    </location>
</feature>
<evidence type="ECO:0000313" key="9">
    <source>
        <dbReference type="EMBL" id="PSI01915.1"/>
    </source>
</evidence>
<dbReference type="GO" id="GO:0055085">
    <property type="term" value="P:transmembrane transport"/>
    <property type="evidence" value="ECO:0007669"/>
    <property type="project" value="InterPro"/>
</dbReference>
<evidence type="ECO:0000256" key="3">
    <source>
        <dbReference type="ARBA" id="ARBA00022448"/>
    </source>
</evidence>
<keyword evidence="10" id="KW-1185">Reference proteome</keyword>
<dbReference type="EMBL" id="PXVC01000017">
    <property type="protein sequence ID" value="PSI01915.1"/>
    <property type="molecule type" value="Genomic_DNA"/>
</dbReference>
<feature type="transmembrane region" description="Helical" evidence="8">
    <location>
        <begin position="267"/>
        <end position="291"/>
    </location>
</feature>
<evidence type="ECO:0000256" key="8">
    <source>
        <dbReference type="SAM" id="Phobius"/>
    </source>
</evidence>
<feature type="transmembrane region" description="Helical" evidence="8">
    <location>
        <begin position="241"/>
        <end position="260"/>
    </location>
</feature>
<dbReference type="InterPro" id="IPR038770">
    <property type="entry name" value="Na+/solute_symporter_sf"/>
</dbReference>
<dbReference type="AlphaFoldDB" id="A0A2P7EFB1"/>
<feature type="transmembrane region" description="Helical" evidence="8">
    <location>
        <begin position="175"/>
        <end position="196"/>
    </location>
</feature>
<evidence type="ECO:0000313" key="10">
    <source>
        <dbReference type="Proteomes" id="UP000240206"/>
    </source>
</evidence>
<keyword evidence="3" id="KW-0813">Transport</keyword>
<keyword evidence="4" id="KW-1003">Cell membrane</keyword>
<evidence type="ECO:0000256" key="6">
    <source>
        <dbReference type="ARBA" id="ARBA00022989"/>
    </source>
</evidence>
<dbReference type="Gene3D" id="1.20.1530.20">
    <property type="match status" value="1"/>
</dbReference>
<keyword evidence="7 8" id="KW-0472">Membrane</keyword>
<dbReference type="PANTHER" id="PTHR36838:SF1">
    <property type="entry name" value="SLR1864 PROTEIN"/>
    <property type="match status" value="1"/>
</dbReference>
<comment type="caution">
    <text evidence="9">The sequence shown here is derived from an EMBL/GenBank/DDBJ whole genome shotgun (WGS) entry which is preliminary data.</text>
</comment>
<proteinExistence type="inferred from homology"/>
<accession>A0A2P7EFB1</accession>
<feature type="transmembrane region" description="Helical" evidence="8">
    <location>
        <begin position="111"/>
        <end position="129"/>
    </location>
</feature>
<dbReference type="PANTHER" id="PTHR36838">
    <property type="entry name" value="AUXIN EFFLUX CARRIER FAMILY PROTEIN"/>
    <property type="match status" value="1"/>
</dbReference>
<feature type="transmembrane region" description="Helical" evidence="8">
    <location>
        <begin position="85"/>
        <end position="105"/>
    </location>
</feature>
<evidence type="ECO:0000256" key="2">
    <source>
        <dbReference type="ARBA" id="ARBA00010145"/>
    </source>
</evidence>
<organism evidence="9 10">
    <name type="scientific">Synechococcus lacustris str. Tous</name>
    <dbReference type="NCBI Taxonomy" id="1910958"/>
    <lineage>
        <taxon>Bacteria</taxon>
        <taxon>Bacillati</taxon>
        <taxon>Cyanobacteriota</taxon>
        <taxon>Cyanophyceae</taxon>
        <taxon>Synechococcales</taxon>
        <taxon>Synechococcaceae</taxon>
        <taxon>Synechococcus</taxon>
    </lineage>
</organism>
<dbReference type="STRING" id="1910958.BTM30_06890"/>
<dbReference type="Proteomes" id="UP000240206">
    <property type="component" value="Unassembled WGS sequence"/>
</dbReference>
<evidence type="ECO:0000256" key="1">
    <source>
        <dbReference type="ARBA" id="ARBA00004651"/>
    </source>
</evidence>
<comment type="subcellular location">
    <subcellularLocation>
        <location evidence="1">Cell membrane</location>
        <topology evidence="1">Multi-pass membrane protein</topology>
    </subcellularLocation>
</comment>
<keyword evidence="6 8" id="KW-1133">Transmembrane helix</keyword>
<sequence>MLPLLLELIPTLALGLAIGMRWPLLPGALAQPLVRFGIPLSVAALLLRSGLNRDFLQAGALALLLIAALMLLLQRWPRLLPSGVLQLGAVTGNTTYFGIPVALALLPPQALGAAIAYDLAGTLLSWTLGPRLVAAAGQGRRSFRRDLGQSPATHGFLLAFVLQLTPWQAPLAALLWWPARLVLLLALLLVGMRLGVMLNQGEIQPGFNWRPLAPALLFKMLLLPLLFAILGRLLALPAGVADALVLQAAAPTAISVLLMAEAEGEGVNAAAGLVLISTAMALITVPLWWWLLS</sequence>
<protein>
    <submittedName>
        <fullName evidence="9">Malate transporter</fullName>
    </submittedName>
</protein>
<gene>
    <name evidence="9" type="ORF">C7K08_05825</name>
</gene>
<feature type="transmembrane region" description="Helical" evidence="8">
    <location>
        <begin position="216"/>
        <end position="235"/>
    </location>
</feature>
<feature type="transmembrane region" description="Helical" evidence="8">
    <location>
        <begin position="150"/>
        <end position="169"/>
    </location>
</feature>
<name>A0A2P7EFB1_9SYNE</name>
<dbReference type="InterPro" id="IPR004776">
    <property type="entry name" value="Mem_transp_PIN-like"/>
</dbReference>
<evidence type="ECO:0000256" key="7">
    <source>
        <dbReference type="ARBA" id="ARBA00023136"/>
    </source>
</evidence>
<evidence type="ECO:0000256" key="4">
    <source>
        <dbReference type="ARBA" id="ARBA00022475"/>
    </source>
</evidence>
<dbReference type="Pfam" id="PF03547">
    <property type="entry name" value="Mem_trans"/>
    <property type="match status" value="1"/>
</dbReference>